<dbReference type="RefSeq" id="WP_142528951.1">
    <property type="nucleotide sequence ID" value="NZ_CBCSJO010000007.1"/>
</dbReference>
<evidence type="ECO:0000256" key="8">
    <source>
        <dbReference type="ARBA" id="ARBA00022968"/>
    </source>
</evidence>
<evidence type="ECO:0000313" key="15">
    <source>
        <dbReference type="EMBL" id="SMO79563.1"/>
    </source>
</evidence>
<dbReference type="OrthoDB" id="7943907at2"/>
<keyword evidence="10" id="KW-0333">Golgi apparatus</keyword>
<protein>
    <recommendedName>
        <fullName evidence="14">Peptide O-xylosyltransferase</fullName>
    </recommendedName>
</protein>
<dbReference type="GO" id="GO:0046872">
    <property type="term" value="F:metal ion binding"/>
    <property type="evidence" value="ECO:0007669"/>
    <property type="project" value="UniProtKB-KW"/>
</dbReference>
<evidence type="ECO:0000256" key="3">
    <source>
        <dbReference type="ARBA" id="ARBA00022676"/>
    </source>
</evidence>
<keyword evidence="3" id="KW-0328">Glycosyltransferase</keyword>
<dbReference type="GO" id="GO:0050650">
    <property type="term" value="P:chondroitin sulfate proteoglycan biosynthetic process"/>
    <property type="evidence" value="ECO:0007669"/>
    <property type="project" value="TreeGrafter"/>
</dbReference>
<organism evidence="15 16">
    <name type="scientific">Pedobacter westerhofensis</name>
    <dbReference type="NCBI Taxonomy" id="425512"/>
    <lineage>
        <taxon>Bacteria</taxon>
        <taxon>Pseudomonadati</taxon>
        <taxon>Bacteroidota</taxon>
        <taxon>Sphingobacteriia</taxon>
        <taxon>Sphingobacteriales</taxon>
        <taxon>Sphingobacteriaceae</taxon>
        <taxon>Pedobacter</taxon>
    </lineage>
</organism>
<dbReference type="PANTHER" id="PTHR46025:SF3">
    <property type="entry name" value="XYLOSYLTRANSFERASE OXT"/>
    <property type="match status" value="1"/>
</dbReference>
<evidence type="ECO:0000313" key="16">
    <source>
        <dbReference type="Proteomes" id="UP000320300"/>
    </source>
</evidence>
<evidence type="ECO:0000256" key="6">
    <source>
        <dbReference type="ARBA" id="ARBA00022723"/>
    </source>
</evidence>
<keyword evidence="5" id="KW-0812">Transmembrane</keyword>
<keyword evidence="9" id="KW-1133">Transmembrane helix</keyword>
<proteinExistence type="predicted"/>
<dbReference type="PANTHER" id="PTHR46025">
    <property type="entry name" value="XYLOSYLTRANSFERASE OXT"/>
    <property type="match status" value="1"/>
</dbReference>
<reference evidence="15 16" key="1">
    <citation type="submission" date="2017-05" db="EMBL/GenBank/DDBJ databases">
        <authorList>
            <person name="Varghese N."/>
            <person name="Submissions S."/>
        </authorList>
    </citation>
    <scope>NUCLEOTIDE SEQUENCE [LARGE SCALE GENOMIC DNA]</scope>
    <source>
        <strain evidence="15 16">DSM 19036</strain>
    </source>
</reference>
<sequence>MRIAHIIITHKNPSQLERILRKMQHPQFDFYIHVDKKVDIEDFRYLTEISGVKLIKNRLNCNWGGYSTLQAMVSSLKEVILSGVNYGFYNLLSGQDYPLKTNEEIYSFLTQNAGKSFIYYETENTEWWDNAVHRFQRYHLTDFNFKGKTFIEGLINKLLPIRKFPFAMKLYGGCKSSWWTLNKEGAIYVATFFVNETRMNKFLKFCWGTDEFIIPTILLNSPLKDNIINDNLRYIEFPEGMANPKILGVEDMEKMRSSNMLFARKFDTAISSDVLDALDASMPSLISKVPTGKR</sequence>
<evidence type="ECO:0000256" key="9">
    <source>
        <dbReference type="ARBA" id="ARBA00022989"/>
    </source>
</evidence>
<evidence type="ECO:0000256" key="12">
    <source>
        <dbReference type="ARBA" id="ARBA00023157"/>
    </source>
</evidence>
<dbReference type="InterPro" id="IPR043538">
    <property type="entry name" value="XYLT"/>
</dbReference>
<evidence type="ECO:0000256" key="14">
    <source>
        <dbReference type="ARBA" id="ARBA00042865"/>
    </source>
</evidence>
<comment type="subcellular location">
    <subcellularLocation>
        <location evidence="2">Endoplasmic reticulum membrane</location>
        <topology evidence="2">Single-pass type II membrane protein</topology>
    </subcellularLocation>
    <subcellularLocation>
        <location evidence="1">Golgi apparatus membrane</location>
        <topology evidence="1">Single-pass type II membrane protein</topology>
    </subcellularLocation>
</comment>
<dbReference type="GO" id="GO:0015012">
    <property type="term" value="P:heparan sulfate proteoglycan biosynthetic process"/>
    <property type="evidence" value="ECO:0007669"/>
    <property type="project" value="TreeGrafter"/>
</dbReference>
<dbReference type="Proteomes" id="UP000320300">
    <property type="component" value="Unassembled WGS sequence"/>
</dbReference>
<evidence type="ECO:0000256" key="4">
    <source>
        <dbReference type="ARBA" id="ARBA00022679"/>
    </source>
</evidence>
<keyword evidence="8" id="KW-0735">Signal-anchor</keyword>
<evidence type="ECO:0000256" key="11">
    <source>
        <dbReference type="ARBA" id="ARBA00023136"/>
    </source>
</evidence>
<name>A0A521E6J2_9SPHI</name>
<keyword evidence="11" id="KW-0472">Membrane</keyword>
<dbReference type="GO" id="GO:0030158">
    <property type="term" value="F:protein xylosyltransferase activity"/>
    <property type="evidence" value="ECO:0007669"/>
    <property type="project" value="InterPro"/>
</dbReference>
<keyword evidence="4" id="KW-0808">Transferase</keyword>
<accession>A0A521E6J2</accession>
<dbReference type="InterPro" id="IPR003406">
    <property type="entry name" value="Glyco_trans_14"/>
</dbReference>
<evidence type="ECO:0000256" key="13">
    <source>
        <dbReference type="ARBA" id="ARBA00023180"/>
    </source>
</evidence>
<dbReference type="GO" id="GO:0016020">
    <property type="term" value="C:membrane"/>
    <property type="evidence" value="ECO:0007669"/>
    <property type="project" value="InterPro"/>
</dbReference>
<keyword evidence="6" id="KW-0479">Metal-binding</keyword>
<dbReference type="AlphaFoldDB" id="A0A521E6J2"/>
<keyword evidence="16" id="KW-1185">Reference proteome</keyword>
<evidence type="ECO:0000256" key="2">
    <source>
        <dbReference type="ARBA" id="ARBA00004648"/>
    </source>
</evidence>
<keyword evidence="12" id="KW-1015">Disulfide bond</keyword>
<keyword evidence="13" id="KW-0325">Glycoprotein</keyword>
<evidence type="ECO:0000256" key="5">
    <source>
        <dbReference type="ARBA" id="ARBA00022692"/>
    </source>
</evidence>
<dbReference type="Pfam" id="PF02485">
    <property type="entry name" value="Branch"/>
    <property type="match status" value="1"/>
</dbReference>
<dbReference type="EMBL" id="FXTN01000007">
    <property type="protein sequence ID" value="SMO79563.1"/>
    <property type="molecule type" value="Genomic_DNA"/>
</dbReference>
<gene>
    <name evidence="15" type="ORF">SAMN06265348_107117</name>
</gene>
<evidence type="ECO:0000256" key="10">
    <source>
        <dbReference type="ARBA" id="ARBA00023034"/>
    </source>
</evidence>
<keyword evidence="7" id="KW-0256">Endoplasmic reticulum</keyword>
<evidence type="ECO:0000256" key="7">
    <source>
        <dbReference type="ARBA" id="ARBA00022824"/>
    </source>
</evidence>
<evidence type="ECO:0000256" key="1">
    <source>
        <dbReference type="ARBA" id="ARBA00004323"/>
    </source>
</evidence>